<reference evidence="1 2" key="1">
    <citation type="journal article" date="2016" name="Mol. Biol. Evol.">
        <title>Comparative Genomics of Early-Diverging Mushroom-Forming Fungi Provides Insights into the Origins of Lignocellulose Decay Capabilities.</title>
        <authorList>
            <person name="Nagy L.G."/>
            <person name="Riley R."/>
            <person name="Tritt A."/>
            <person name="Adam C."/>
            <person name="Daum C."/>
            <person name="Floudas D."/>
            <person name="Sun H."/>
            <person name="Yadav J.S."/>
            <person name="Pangilinan J."/>
            <person name="Larsson K.H."/>
            <person name="Matsuura K."/>
            <person name="Barry K."/>
            <person name="Labutti K."/>
            <person name="Kuo R."/>
            <person name="Ohm R.A."/>
            <person name="Bhattacharya S.S."/>
            <person name="Shirouzu T."/>
            <person name="Yoshinaga Y."/>
            <person name="Martin F.M."/>
            <person name="Grigoriev I.V."/>
            <person name="Hibbett D.S."/>
        </authorList>
    </citation>
    <scope>NUCLEOTIDE SEQUENCE [LARGE SCALE GENOMIC DNA]</scope>
    <source>
        <strain evidence="1 2">CBS 109695</strain>
    </source>
</reference>
<name>A0A166TRA0_9AGAM</name>
<evidence type="ECO:0000313" key="2">
    <source>
        <dbReference type="Proteomes" id="UP000076532"/>
    </source>
</evidence>
<gene>
    <name evidence="1" type="ORF">FIBSPDRAFT_883627</name>
</gene>
<dbReference type="AlphaFoldDB" id="A0A166TRA0"/>
<keyword evidence="2" id="KW-1185">Reference proteome</keyword>
<accession>A0A166TRA0</accession>
<protein>
    <submittedName>
        <fullName evidence="1">Uncharacterized protein</fullName>
    </submittedName>
</protein>
<sequence length="165" mass="19113">MSARLGYIYALKMSPVWPAVDFELRSPDLGIDAIRSLLPDFKLVAANVLPPLPPALLIFDDMVLWSPVFRWGWLDRYLDIELQRLELVICKLNVMHKDREMNSYWRLSHLRGQSVHHLLKSLHSALRSALIHHSYWRASISISTGIERKHAVTLTVARNNIQLLR</sequence>
<organism evidence="1 2">
    <name type="scientific">Athelia psychrophila</name>
    <dbReference type="NCBI Taxonomy" id="1759441"/>
    <lineage>
        <taxon>Eukaryota</taxon>
        <taxon>Fungi</taxon>
        <taxon>Dikarya</taxon>
        <taxon>Basidiomycota</taxon>
        <taxon>Agaricomycotina</taxon>
        <taxon>Agaricomycetes</taxon>
        <taxon>Agaricomycetidae</taxon>
        <taxon>Atheliales</taxon>
        <taxon>Atheliaceae</taxon>
        <taxon>Athelia</taxon>
    </lineage>
</organism>
<dbReference type="Proteomes" id="UP000076532">
    <property type="component" value="Unassembled WGS sequence"/>
</dbReference>
<proteinExistence type="predicted"/>
<dbReference type="EMBL" id="KV417491">
    <property type="protein sequence ID" value="KZP30893.1"/>
    <property type="molecule type" value="Genomic_DNA"/>
</dbReference>
<evidence type="ECO:0000313" key="1">
    <source>
        <dbReference type="EMBL" id="KZP30893.1"/>
    </source>
</evidence>